<evidence type="ECO:0000313" key="1">
    <source>
        <dbReference type="EMBL" id="OWR45218.1"/>
    </source>
</evidence>
<gene>
    <name evidence="1" type="ORF">KGM_213023</name>
</gene>
<comment type="caution">
    <text evidence="1">The sequence shown here is derived from an EMBL/GenBank/DDBJ whole genome shotgun (WGS) entry which is preliminary data.</text>
</comment>
<dbReference type="Proteomes" id="UP000007151">
    <property type="component" value="Unassembled WGS sequence"/>
</dbReference>
<reference evidence="1 2" key="1">
    <citation type="journal article" date="2011" name="Cell">
        <title>The monarch butterfly genome yields insights into long-distance migration.</title>
        <authorList>
            <person name="Zhan S."/>
            <person name="Merlin C."/>
            <person name="Boore J.L."/>
            <person name="Reppert S.M."/>
        </authorList>
    </citation>
    <scope>NUCLEOTIDE SEQUENCE [LARGE SCALE GENOMIC DNA]</scope>
    <source>
        <strain evidence="1">F-2</strain>
    </source>
</reference>
<sequence>MKWAEMNCAYYHGAAHPTHNVNDTFVNYNEVSIDPVSADAKDMKILKLEKMENYPLPSGTLLGAKHIQSGKVKVVIYDTYEMQTKFMGVTLRYLECFRSLEFQPYYNSIRVKSDQPVII</sequence>
<keyword evidence="2" id="KW-1185">Reference proteome</keyword>
<dbReference type="AlphaFoldDB" id="A0A212EUP8"/>
<dbReference type="EMBL" id="AGBW02012322">
    <property type="protein sequence ID" value="OWR45218.1"/>
    <property type="molecule type" value="Genomic_DNA"/>
</dbReference>
<name>A0A212EUP8_DANPL</name>
<organism evidence="1 2">
    <name type="scientific">Danaus plexippus plexippus</name>
    <dbReference type="NCBI Taxonomy" id="278856"/>
    <lineage>
        <taxon>Eukaryota</taxon>
        <taxon>Metazoa</taxon>
        <taxon>Ecdysozoa</taxon>
        <taxon>Arthropoda</taxon>
        <taxon>Hexapoda</taxon>
        <taxon>Insecta</taxon>
        <taxon>Pterygota</taxon>
        <taxon>Neoptera</taxon>
        <taxon>Endopterygota</taxon>
        <taxon>Lepidoptera</taxon>
        <taxon>Glossata</taxon>
        <taxon>Ditrysia</taxon>
        <taxon>Papilionoidea</taxon>
        <taxon>Nymphalidae</taxon>
        <taxon>Danainae</taxon>
        <taxon>Danaini</taxon>
        <taxon>Danaina</taxon>
        <taxon>Danaus</taxon>
        <taxon>Danaus</taxon>
    </lineage>
</organism>
<dbReference type="KEGG" id="dpl:KGM_213023"/>
<accession>A0A212EUP8</accession>
<evidence type="ECO:0000313" key="2">
    <source>
        <dbReference type="Proteomes" id="UP000007151"/>
    </source>
</evidence>
<proteinExistence type="predicted"/>
<protein>
    <submittedName>
        <fullName evidence="1">Uncharacterized protein</fullName>
    </submittedName>
</protein>
<dbReference type="InParanoid" id="A0A212EUP8"/>